<dbReference type="Proteomes" id="UP000240830">
    <property type="component" value="Unassembled WGS sequence"/>
</dbReference>
<protein>
    <submittedName>
        <fullName evidence="5">Carbohydrate esterase family 4 protein</fullName>
    </submittedName>
</protein>
<dbReference type="PANTHER" id="PTHR10587">
    <property type="entry name" value="GLYCOSYL TRANSFERASE-RELATED"/>
    <property type="match status" value="1"/>
</dbReference>
<dbReference type="AlphaFoldDB" id="A0A2H9TKZ7"/>
<dbReference type="Pfam" id="PF01522">
    <property type="entry name" value="Polysacc_deac_1"/>
    <property type="match status" value="1"/>
</dbReference>
<comment type="caution">
    <text evidence="5">The sequence shown here is derived from an EMBL/GenBank/DDBJ whole genome shotgun (WGS) entry which is preliminary data.</text>
</comment>
<dbReference type="InterPro" id="IPR011330">
    <property type="entry name" value="Glyco_hydro/deAcase_b/a-brl"/>
</dbReference>
<sequence length="240" mass="26958">MKKTNRALICRVFLVILGISAVFGAIQSTCKESGDVALTFDFGPGPFTGKLLDILLERKIPATFHVTTDLFRNLTLTEYVRRAHNEGHTIGIFIPESPVWAAMDEFPEDDPVFTSGIIQQITIASNWITSITGTQPRYIRFGSKKHIPLQLRRTIEQQLGLTVTKPKTEIRDESNKMDSIWNSLSKGLLNSDPKVNSFILRQRDTMPNSVASVEKIVEFLTEKGYNIVPLTTCVPPRQPK</sequence>
<dbReference type="PROSITE" id="PS51677">
    <property type="entry name" value="NODB"/>
    <property type="match status" value="1"/>
</dbReference>
<feature type="signal peptide" evidence="3">
    <location>
        <begin position="1"/>
        <end position="24"/>
    </location>
</feature>
<dbReference type="OrthoDB" id="407355at2759"/>
<feature type="domain" description="NodB homology" evidence="4">
    <location>
        <begin position="34"/>
        <end position="228"/>
    </location>
</feature>
<accession>A0A2H9TKZ7</accession>
<dbReference type="SUPFAM" id="SSF88713">
    <property type="entry name" value="Glycoside hydrolase/deacetylase"/>
    <property type="match status" value="1"/>
</dbReference>
<evidence type="ECO:0000256" key="2">
    <source>
        <dbReference type="ARBA" id="ARBA00022801"/>
    </source>
</evidence>
<dbReference type="GO" id="GO:0016020">
    <property type="term" value="C:membrane"/>
    <property type="evidence" value="ECO:0007669"/>
    <property type="project" value="TreeGrafter"/>
</dbReference>
<dbReference type="GO" id="GO:0009272">
    <property type="term" value="P:fungal-type cell wall biogenesis"/>
    <property type="evidence" value="ECO:0007669"/>
    <property type="project" value="UniProtKB-ARBA"/>
</dbReference>
<keyword evidence="1" id="KW-0479">Metal-binding</keyword>
<dbReference type="STRING" id="1246581.A0A2H9TKZ7"/>
<dbReference type="GO" id="GO:0046872">
    <property type="term" value="F:metal ion binding"/>
    <property type="evidence" value="ECO:0007669"/>
    <property type="project" value="UniProtKB-KW"/>
</dbReference>
<dbReference type="Gene3D" id="3.20.20.370">
    <property type="entry name" value="Glycoside hydrolase/deacetylase"/>
    <property type="match status" value="1"/>
</dbReference>
<evidence type="ECO:0000259" key="4">
    <source>
        <dbReference type="PROSITE" id="PS51677"/>
    </source>
</evidence>
<keyword evidence="2" id="KW-0378">Hydrolase</keyword>
<evidence type="ECO:0000256" key="1">
    <source>
        <dbReference type="ARBA" id="ARBA00022723"/>
    </source>
</evidence>
<proteinExistence type="predicted"/>
<feature type="chain" id="PRO_5014115033" evidence="3">
    <location>
        <begin position="25"/>
        <end position="240"/>
    </location>
</feature>
<dbReference type="InterPro" id="IPR050248">
    <property type="entry name" value="Polysacc_deacetylase_ArnD"/>
</dbReference>
<dbReference type="GO" id="GO:0004099">
    <property type="term" value="F:chitin deacetylase activity"/>
    <property type="evidence" value="ECO:0007669"/>
    <property type="project" value="UniProtKB-ARBA"/>
</dbReference>
<name>A0A2H9TKZ7_9FUNG</name>
<organism evidence="5 6">
    <name type="scientific">Paramicrosporidium saccamoebae</name>
    <dbReference type="NCBI Taxonomy" id="1246581"/>
    <lineage>
        <taxon>Eukaryota</taxon>
        <taxon>Fungi</taxon>
        <taxon>Fungi incertae sedis</taxon>
        <taxon>Cryptomycota</taxon>
        <taxon>Cryptomycota incertae sedis</taxon>
        <taxon>Paramicrosporidium</taxon>
    </lineage>
</organism>
<reference evidence="5 6" key="1">
    <citation type="submission" date="2016-10" db="EMBL/GenBank/DDBJ databases">
        <title>The genome of Paramicrosporidium saccamoebae is the missing link in understanding Cryptomycota and Microsporidia evolution.</title>
        <authorList>
            <person name="Quandt C.A."/>
            <person name="Beaudet D."/>
            <person name="Corsaro D."/>
            <person name="Michel R."/>
            <person name="Corradi N."/>
            <person name="James T."/>
        </authorList>
    </citation>
    <scope>NUCLEOTIDE SEQUENCE [LARGE SCALE GENOMIC DNA]</scope>
    <source>
        <strain evidence="5 6">KSL3</strain>
    </source>
</reference>
<dbReference type="InterPro" id="IPR002509">
    <property type="entry name" value="NODB_dom"/>
</dbReference>
<evidence type="ECO:0000256" key="3">
    <source>
        <dbReference type="SAM" id="SignalP"/>
    </source>
</evidence>
<keyword evidence="3" id="KW-0732">Signal</keyword>
<dbReference type="PANTHER" id="PTHR10587:SF133">
    <property type="entry name" value="CHITIN DEACETYLASE 1-RELATED"/>
    <property type="match status" value="1"/>
</dbReference>
<evidence type="ECO:0000313" key="5">
    <source>
        <dbReference type="EMBL" id="PJF18438.1"/>
    </source>
</evidence>
<evidence type="ECO:0000313" key="6">
    <source>
        <dbReference type="Proteomes" id="UP000240830"/>
    </source>
</evidence>
<dbReference type="GO" id="GO:0005975">
    <property type="term" value="P:carbohydrate metabolic process"/>
    <property type="evidence" value="ECO:0007669"/>
    <property type="project" value="InterPro"/>
</dbReference>
<keyword evidence="6" id="KW-1185">Reference proteome</keyword>
<dbReference type="EMBL" id="MTSL01000125">
    <property type="protein sequence ID" value="PJF18438.1"/>
    <property type="molecule type" value="Genomic_DNA"/>
</dbReference>
<gene>
    <name evidence="5" type="ORF">PSACC_01765</name>
</gene>